<comment type="caution">
    <text evidence="1">The sequence shown here is derived from an EMBL/GenBank/DDBJ whole genome shotgun (WGS) entry which is preliminary data.</text>
</comment>
<keyword evidence="2" id="KW-1185">Reference proteome</keyword>
<sequence>MSEDKKSKIIPFPNLKERLVDKGMEALKKKQFQDALEFFSEARNMDEDQAEIQLGIALCLMEMGELQEASKVCKKMLNEDIGHYFTVLQVYLTILIQLREYNEVQSTIEAVLEENQLPAESAEQFYRLLDFSRRMSGTEQEAGLEEEESFSYEPDDWTESEKFMADPSRQIDYIQSIRDRNVAKHMPTLRSLLRHTHAHPVIKTMILQVLMEHEVEKSVTVEKFEDVLTVVPASLSDLSDTPFAKKVLILLDDQLGAENPALFEAVKELWIRHLFVMFPFLPKPADASLWAAALHKAGYEMHGIDIEEEEIGALYKIPSFQLADACSRIFQIEKMSYLDQGPL</sequence>
<dbReference type="SUPFAM" id="SSF116965">
    <property type="entry name" value="Hypothetical protein MPN330"/>
    <property type="match status" value="1"/>
</dbReference>
<evidence type="ECO:0000313" key="2">
    <source>
        <dbReference type="Proteomes" id="UP000682403"/>
    </source>
</evidence>
<dbReference type="Gene3D" id="1.25.40.10">
    <property type="entry name" value="Tetratricopeptide repeat domain"/>
    <property type="match status" value="1"/>
</dbReference>
<dbReference type="InterPro" id="IPR011990">
    <property type="entry name" value="TPR-like_helical_dom_sf"/>
</dbReference>
<dbReference type="EMBL" id="JAGVRK010000001">
    <property type="protein sequence ID" value="MBS2969917.1"/>
    <property type="molecule type" value="Genomic_DNA"/>
</dbReference>
<name>A0ABS5LGN8_9BACI</name>
<dbReference type="Proteomes" id="UP000682403">
    <property type="component" value="Unassembled WGS sequence"/>
</dbReference>
<dbReference type="Pfam" id="PF14559">
    <property type="entry name" value="TPR_19"/>
    <property type="match status" value="1"/>
</dbReference>
<accession>A0ABS5LGN8</accession>
<gene>
    <name evidence="1" type="ORF">J9317_14180</name>
</gene>
<dbReference type="RefSeq" id="WP_211559648.1">
    <property type="nucleotide sequence ID" value="NZ_JAGVRK010000001.1"/>
</dbReference>
<dbReference type="SUPFAM" id="SSF48452">
    <property type="entry name" value="TPR-like"/>
    <property type="match status" value="1"/>
</dbReference>
<reference evidence="1 2" key="1">
    <citation type="submission" date="2021-04" db="EMBL/GenBank/DDBJ databases">
        <title>Metabacillus sp. strain KIGAM252 whole genome sequence.</title>
        <authorList>
            <person name="Seo M.-J."/>
            <person name="Cho E.-S."/>
            <person name="Hwang C.Y."/>
            <person name="Yoon D.J."/>
        </authorList>
    </citation>
    <scope>NUCLEOTIDE SEQUENCE [LARGE SCALE GENOMIC DNA]</scope>
    <source>
        <strain evidence="1 2">KIGAM252</strain>
    </source>
</reference>
<protein>
    <submittedName>
        <fullName evidence="1">Tetratricopeptide repeat protein</fullName>
    </submittedName>
</protein>
<proteinExistence type="predicted"/>
<organism evidence="1 2">
    <name type="scientific">Metabacillus flavus</name>
    <dbReference type="NCBI Taxonomy" id="2823519"/>
    <lineage>
        <taxon>Bacteria</taxon>
        <taxon>Bacillati</taxon>
        <taxon>Bacillota</taxon>
        <taxon>Bacilli</taxon>
        <taxon>Bacillales</taxon>
        <taxon>Bacillaceae</taxon>
        <taxon>Metabacillus</taxon>
    </lineage>
</organism>
<evidence type="ECO:0000313" key="1">
    <source>
        <dbReference type="EMBL" id="MBS2969917.1"/>
    </source>
</evidence>